<evidence type="ECO:0000313" key="3">
    <source>
        <dbReference type="Proteomes" id="UP000236291"/>
    </source>
</evidence>
<dbReference type="Proteomes" id="UP000236291">
    <property type="component" value="Unassembled WGS sequence"/>
</dbReference>
<comment type="catalytic activity">
    <reaction evidence="1">
        <text>a long-chain fatty acid + ATP + CoA = a long-chain fatty acyl-CoA + AMP + diphosphate</text>
        <dbReference type="Rhea" id="RHEA:15421"/>
        <dbReference type="ChEBI" id="CHEBI:30616"/>
        <dbReference type="ChEBI" id="CHEBI:33019"/>
        <dbReference type="ChEBI" id="CHEBI:57287"/>
        <dbReference type="ChEBI" id="CHEBI:57560"/>
        <dbReference type="ChEBI" id="CHEBI:83139"/>
        <dbReference type="ChEBI" id="CHEBI:456215"/>
        <dbReference type="EC" id="6.2.1.3"/>
    </reaction>
    <physiologicalReaction direction="left-to-right" evidence="1">
        <dbReference type="Rhea" id="RHEA:15422"/>
    </physiologicalReaction>
</comment>
<accession>A0A2K3MNB3</accession>
<dbReference type="Gene3D" id="3.30.300.30">
    <property type="match status" value="1"/>
</dbReference>
<dbReference type="SUPFAM" id="SSF56801">
    <property type="entry name" value="Acetyl-CoA synthetase-like"/>
    <property type="match status" value="1"/>
</dbReference>
<dbReference type="InterPro" id="IPR045851">
    <property type="entry name" value="AMP-bd_C_sf"/>
</dbReference>
<name>A0A2K3MNB3_TRIPR</name>
<reference evidence="2 3" key="1">
    <citation type="journal article" date="2014" name="Am. J. Bot.">
        <title>Genome assembly and annotation for red clover (Trifolium pratense; Fabaceae).</title>
        <authorList>
            <person name="Istvanek J."/>
            <person name="Jaros M."/>
            <person name="Krenek A."/>
            <person name="Repkova J."/>
        </authorList>
    </citation>
    <scope>NUCLEOTIDE SEQUENCE [LARGE SCALE GENOMIC DNA]</scope>
    <source>
        <strain evidence="3">cv. Tatra</strain>
        <tissue evidence="2">Young leaves</tissue>
    </source>
</reference>
<sequence>FSEADDYSVGRVGPPLPCGYIKLVSWEEGGYLSSDKPMPRGEVVVGGFSVTAGYFKNEDKTNEVFRVDEKGLRWFYTGDIGRFHPDGCLEIIDRKKDIVKLQHGEYISLGKVEAALASCDYVDSIMVHADPFHSYCVALVVASRQPLEKWAQETGIEYKDFSDLCNKPEAVTEVLQSISKAAKAAKLQKTEIPAKIKLLADPWTPESGLVTAALKLKREQLKAKFNDDLLKLYA</sequence>
<dbReference type="AlphaFoldDB" id="A0A2K3MNB3"/>
<dbReference type="PANTHER" id="PTHR43272:SF92">
    <property type="entry name" value="LONG CHAIN ACYL-COA SYNTHETASE 8"/>
    <property type="match status" value="1"/>
</dbReference>
<dbReference type="GO" id="GO:0016020">
    <property type="term" value="C:membrane"/>
    <property type="evidence" value="ECO:0007669"/>
    <property type="project" value="TreeGrafter"/>
</dbReference>
<proteinExistence type="predicted"/>
<feature type="non-terminal residue" evidence="2">
    <location>
        <position position="1"/>
    </location>
</feature>
<evidence type="ECO:0000313" key="2">
    <source>
        <dbReference type="EMBL" id="PNX92297.1"/>
    </source>
</evidence>
<dbReference type="GO" id="GO:0004467">
    <property type="term" value="F:long-chain fatty acid-CoA ligase activity"/>
    <property type="evidence" value="ECO:0007669"/>
    <property type="project" value="UniProtKB-EC"/>
</dbReference>
<comment type="caution">
    <text evidence="2">The sequence shown here is derived from an EMBL/GenBank/DDBJ whole genome shotgun (WGS) entry which is preliminary data.</text>
</comment>
<evidence type="ECO:0000256" key="1">
    <source>
        <dbReference type="ARBA" id="ARBA00024484"/>
    </source>
</evidence>
<organism evidence="2 3">
    <name type="scientific">Trifolium pratense</name>
    <name type="common">Red clover</name>
    <dbReference type="NCBI Taxonomy" id="57577"/>
    <lineage>
        <taxon>Eukaryota</taxon>
        <taxon>Viridiplantae</taxon>
        <taxon>Streptophyta</taxon>
        <taxon>Embryophyta</taxon>
        <taxon>Tracheophyta</taxon>
        <taxon>Spermatophyta</taxon>
        <taxon>Magnoliopsida</taxon>
        <taxon>eudicotyledons</taxon>
        <taxon>Gunneridae</taxon>
        <taxon>Pentapetalae</taxon>
        <taxon>rosids</taxon>
        <taxon>fabids</taxon>
        <taxon>Fabales</taxon>
        <taxon>Fabaceae</taxon>
        <taxon>Papilionoideae</taxon>
        <taxon>50 kb inversion clade</taxon>
        <taxon>NPAAA clade</taxon>
        <taxon>Hologalegina</taxon>
        <taxon>IRL clade</taxon>
        <taxon>Trifolieae</taxon>
        <taxon>Trifolium</taxon>
    </lineage>
</organism>
<reference evidence="2 3" key="2">
    <citation type="journal article" date="2017" name="Front. Plant Sci.">
        <title>Gene Classification and Mining of Molecular Markers Useful in Red Clover (Trifolium pratense) Breeding.</title>
        <authorList>
            <person name="Istvanek J."/>
            <person name="Dluhosova J."/>
            <person name="Dluhos P."/>
            <person name="Patkova L."/>
            <person name="Nedelnik J."/>
            <person name="Repkova J."/>
        </authorList>
    </citation>
    <scope>NUCLEOTIDE SEQUENCE [LARGE SCALE GENOMIC DNA]</scope>
    <source>
        <strain evidence="3">cv. Tatra</strain>
        <tissue evidence="2">Young leaves</tissue>
    </source>
</reference>
<gene>
    <name evidence="2" type="ORF">L195_g015431</name>
</gene>
<protein>
    <submittedName>
        <fullName evidence="2">Long chain acyl-CoA synthetase 8-like protein</fullName>
    </submittedName>
</protein>
<dbReference type="GO" id="GO:0005783">
    <property type="term" value="C:endoplasmic reticulum"/>
    <property type="evidence" value="ECO:0007669"/>
    <property type="project" value="TreeGrafter"/>
</dbReference>
<dbReference type="ExpressionAtlas" id="A0A2K3MNB3">
    <property type="expression patterns" value="baseline"/>
</dbReference>
<dbReference type="PANTHER" id="PTHR43272">
    <property type="entry name" value="LONG-CHAIN-FATTY-ACID--COA LIGASE"/>
    <property type="match status" value="1"/>
</dbReference>
<dbReference type="InterPro" id="IPR042099">
    <property type="entry name" value="ANL_N_sf"/>
</dbReference>
<dbReference type="Gene3D" id="3.40.50.12780">
    <property type="entry name" value="N-terminal domain of ligase-like"/>
    <property type="match status" value="1"/>
</dbReference>
<dbReference type="EMBL" id="ASHM01010461">
    <property type="protein sequence ID" value="PNX92297.1"/>
    <property type="molecule type" value="Genomic_DNA"/>
</dbReference>